<dbReference type="SUPFAM" id="SSF53474">
    <property type="entry name" value="alpha/beta-Hydrolases"/>
    <property type="match status" value="1"/>
</dbReference>
<gene>
    <name evidence="1" type="ORF">SAMN04487951_102305</name>
</gene>
<dbReference type="Gene3D" id="3.40.50.1820">
    <property type="entry name" value="alpha/beta hydrolase"/>
    <property type="match status" value="1"/>
</dbReference>
<keyword evidence="2" id="KW-1185">Reference proteome</keyword>
<dbReference type="Proteomes" id="UP000199677">
    <property type="component" value="Unassembled WGS sequence"/>
</dbReference>
<evidence type="ECO:0000313" key="2">
    <source>
        <dbReference type="Proteomes" id="UP000199677"/>
    </source>
</evidence>
<dbReference type="InterPro" id="IPR029058">
    <property type="entry name" value="AB_hydrolase_fold"/>
</dbReference>
<dbReference type="OrthoDB" id="192696at2"/>
<dbReference type="EMBL" id="FNII01000002">
    <property type="protein sequence ID" value="SDN11986.1"/>
    <property type="molecule type" value="Genomic_DNA"/>
</dbReference>
<reference evidence="2" key="1">
    <citation type="submission" date="2016-10" db="EMBL/GenBank/DDBJ databases">
        <authorList>
            <person name="Varghese N."/>
            <person name="Submissions S."/>
        </authorList>
    </citation>
    <scope>NUCLEOTIDE SEQUENCE [LARGE SCALE GENOMIC DNA]</scope>
    <source>
        <strain evidence="2">CGMCC 1.6494</strain>
    </source>
</reference>
<dbReference type="PANTHER" id="PTHR33428">
    <property type="entry name" value="CHLOROPHYLLASE-2, CHLOROPLASTIC"/>
    <property type="match status" value="1"/>
</dbReference>
<protein>
    <submittedName>
        <fullName evidence="1">Predicted dienelactone hydrolase</fullName>
    </submittedName>
</protein>
<accession>A0A1G9YUE8</accession>
<dbReference type="AlphaFoldDB" id="A0A1G9YUE8"/>
<dbReference type="GO" id="GO:0016787">
    <property type="term" value="F:hydrolase activity"/>
    <property type="evidence" value="ECO:0007669"/>
    <property type="project" value="UniProtKB-KW"/>
</dbReference>
<sequence>MNRLINLSRALPTPDPSMTVAYTPICLEMPGRQPLELRLTAPAAGDALPIVILSHGFGPSSYIPSKDGYAPLAQFWAERGIAVIQPTHASSRVGGLDPDRPEGPFYWRERVVEMRAILDQLAEIERQAPAIAGRLDHDRIAVAGHSFGGHTCSLLLGGRLYGEDFSDPRIRAGVLLATPGRGGADLTPDHARRFPFFDVDFSGIELPTLVVCGAEDDPHFTPRGPEWHADVFHDAPGADALLAISGVGHGLGGIAGLDAKETEAEDPEALEATRRLVLAWLRRIFSIEQDAWTLSQAALRDRAAAVAKITVKER</sequence>
<dbReference type="RefSeq" id="WP_089702515.1">
    <property type="nucleotide sequence ID" value="NZ_FNII01000002.1"/>
</dbReference>
<keyword evidence="1" id="KW-0378">Hydrolase</keyword>
<organism evidence="1 2">
    <name type="scientific">Vreelandella arcis</name>
    <dbReference type="NCBI Taxonomy" id="416873"/>
    <lineage>
        <taxon>Bacteria</taxon>
        <taxon>Pseudomonadati</taxon>
        <taxon>Pseudomonadota</taxon>
        <taxon>Gammaproteobacteria</taxon>
        <taxon>Oceanospirillales</taxon>
        <taxon>Halomonadaceae</taxon>
        <taxon>Vreelandella</taxon>
    </lineage>
</organism>
<evidence type="ECO:0000313" key="1">
    <source>
        <dbReference type="EMBL" id="SDN11986.1"/>
    </source>
</evidence>
<dbReference type="STRING" id="416873.SAMN04487951_102305"/>
<name>A0A1G9YUE8_9GAMM</name>
<proteinExistence type="predicted"/>
<dbReference type="PANTHER" id="PTHR33428:SF14">
    <property type="entry name" value="CARBOXYLESTERASE TYPE B DOMAIN-CONTAINING PROTEIN"/>
    <property type="match status" value="1"/>
</dbReference>